<accession>A0ABU9TAQ4</accession>
<protein>
    <submittedName>
        <fullName evidence="1">DUF6665 family protein</fullName>
    </submittedName>
</protein>
<dbReference type="Pfam" id="PF20370">
    <property type="entry name" value="DUF6665"/>
    <property type="match status" value="1"/>
</dbReference>
<comment type="caution">
    <text evidence="1">The sequence shown here is derived from an EMBL/GenBank/DDBJ whole genome shotgun (WGS) entry which is preliminary data.</text>
</comment>
<sequence>MLKPPRAFQGQTGSDSLDALAYEAAQETAVALGRIGKRLEMALEALRRHDATSGANRNRDDLVQEAADAAWTLFIQRDHLGLRTDHHLTSTYDIPKDVMARVGVIKRPK</sequence>
<evidence type="ECO:0000313" key="1">
    <source>
        <dbReference type="EMBL" id="MEM5502746.1"/>
    </source>
</evidence>
<gene>
    <name evidence="1" type="ORF">WNY59_14220</name>
</gene>
<keyword evidence="2" id="KW-1185">Reference proteome</keyword>
<name>A0ABU9TAQ4_9HYPH</name>
<organism evidence="1 2">
    <name type="scientific">Ahrensia kielensis</name>
    <dbReference type="NCBI Taxonomy" id="76980"/>
    <lineage>
        <taxon>Bacteria</taxon>
        <taxon>Pseudomonadati</taxon>
        <taxon>Pseudomonadota</taxon>
        <taxon>Alphaproteobacteria</taxon>
        <taxon>Hyphomicrobiales</taxon>
        <taxon>Ahrensiaceae</taxon>
        <taxon>Ahrensia</taxon>
    </lineage>
</organism>
<proteinExistence type="predicted"/>
<dbReference type="RefSeq" id="WP_018688989.1">
    <property type="nucleotide sequence ID" value="NZ_JBBMQO010000008.1"/>
</dbReference>
<dbReference type="InterPro" id="IPR046606">
    <property type="entry name" value="DUF6665"/>
</dbReference>
<reference evidence="1 2" key="1">
    <citation type="submission" date="2024-03" db="EMBL/GenBank/DDBJ databases">
        <title>Community enrichment and isolation of bacterial strains for fucoidan degradation.</title>
        <authorList>
            <person name="Sichert A."/>
        </authorList>
    </citation>
    <scope>NUCLEOTIDE SEQUENCE [LARGE SCALE GENOMIC DNA]</scope>
    <source>
        <strain evidence="1 2">AS62</strain>
    </source>
</reference>
<dbReference type="EMBL" id="JBBMQO010000008">
    <property type="protein sequence ID" value="MEM5502746.1"/>
    <property type="molecule type" value="Genomic_DNA"/>
</dbReference>
<evidence type="ECO:0000313" key="2">
    <source>
        <dbReference type="Proteomes" id="UP001477870"/>
    </source>
</evidence>
<dbReference type="Proteomes" id="UP001477870">
    <property type="component" value="Unassembled WGS sequence"/>
</dbReference>